<reference evidence="1 2" key="1">
    <citation type="submission" date="2021-04" db="EMBL/GenBank/DDBJ databases">
        <title>Metabacillus sp. strain KIGAM252 whole genome sequence.</title>
        <authorList>
            <person name="Seo M.-J."/>
            <person name="Cho E.-S."/>
            <person name="Hwang C.Y."/>
            <person name="Yoon D.J."/>
        </authorList>
    </citation>
    <scope>NUCLEOTIDE SEQUENCE [LARGE SCALE GENOMIC DNA]</scope>
    <source>
        <strain evidence="1 2">KIGAM252</strain>
    </source>
</reference>
<sequence length="154" mass="17723">MMDRQKEQALPMTADNIAKAIYTVNRHAKTATNPKFLYFLKKKALLKLISEGKAEKKGLHFSQNPKFSKQQSDVLVCAGSYYFHMPPTKEDFHQLPHLGALSQSYRNPKTHLSLQKAKDLLQMYTGTREENTGKPMQQSRTYVKPVFKKLGENY</sequence>
<comment type="caution">
    <text evidence="1">The sequence shown here is derived from an EMBL/GenBank/DDBJ whole genome shotgun (WGS) entry which is preliminary data.</text>
</comment>
<proteinExistence type="predicted"/>
<evidence type="ECO:0008006" key="3">
    <source>
        <dbReference type="Google" id="ProtNLM"/>
    </source>
</evidence>
<gene>
    <name evidence="1" type="ORF">J9317_07725</name>
</gene>
<evidence type="ECO:0000313" key="1">
    <source>
        <dbReference type="EMBL" id="MBS2968644.1"/>
    </source>
</evidence>
<protein>
    <recommendedName>
        <fullName evidence="3">YkyB-like protein</fullName>
    </recommendedName>
</protein>
<dbReference type="RefSeq" id="WP_211562202.1">
    <property type="nucleotide sequence ID" value="NZ_JAGVRK010000001.1"/>
</dbReference>
<accession>A0ABS5LE09</accession>
<dbReference type="EMBL" id="JAGVRK010000001">
    <property type="protein sequence ID" value="MBS2968644.1"/>
    <property type="molecule type" value="Genomic_DNA"/>
</dbReference>
<keyword evidence="2" id="KW-1185">Reference proteome</keyword>
<dbReference type="Proteomes" id="UP000682403">
    <property type="component" value="Unassembled WGS sequence"/>
</dbReference>
<name>A0ABS5LE09_9BACI</name>
<dbReference type="InterPro" id="IPR025552">
    <property type="entry name" value="YkyB"/>
</dbReference>
<dbReference type="Pfam" id="PF14177">
    <property type="entry name" value="YkyB"/>
    <property type="match status" value="1"/>
</dbReference>
<evidence type="ECO:0000313" key="2">
    <source>
        <dbReference type="Proteomes" id="UP000682403"/>
    </source>
</evidence>
<organism evidence="1 2">
    <name type="scientific">Metabacillus flavus</name>
    <dbReference type="NCBI Taxonomy" id="2823519"/>
    <lineage>
        <taxon>Bacteria</taxon>
        <taxon>Bacillati</taxon>
        <taxon>Bacillota</taxon>
        <taxon>Bacilli</taxon>
        <taxon>Bacillales</taxon>
        <taxon>Bacillaceae</taxon>
        <taxon>Metabacillus</taxon>
    </lineage>
</organism>